<dbReference type="PANTHER" id="PTHR35848">
    <property type="entry name" value="OXALATE-BINDING PROTEIN"/>
    <property type="match status" value="1"/>
</dbReference>
<evidence type="ECO:0000313" key="3">
    <source>
        <dbReference type="EMBL" id="BCL62986.1"/>
    </source>
</evidence>
<accession>A0A8D5FLX9</accession>
<evidence type="ECO:0000313" key="4">
    <source>
        <dbReference type="Proteomes" id="UP000826725"/>
    </source>
</evidence>
<dbReference type="EMBL" id="AP024086">
    <property type="protein sequence ID" value="BCL62986.1"/>
    <property type="molecule type" value="Genomic_DNA"/>
</dbReference>
<dbReference type="CDD" id="cd02222">
    <property type="entry name" value="cupin_TM1459-like"/>
    <property type="match status" value="1"/>
</dbReference>
<name>A0A8D5FLX9_9BACT</name>
<dbReference type="AlphaFoldDB" id="A0A8D5FLX9"/>
<dbReference type="Pfam" id="PF07883">
    <property type="entry name" value="Cupin_2"/>
    <property type="match status" value="1"/>
</dbReference>
<sequence length="116" mass="12987">MKIADYKDSPVHKFDNETVKGVTGRVVIGKEDCADNFCMRVFTLEPGGFTPRHSHDWEHEIFVHSGKGKVFQKGEWRDIQSGTVVFIPGGEEHQFMNGGGEDFVFVCLIPSGVDEI</sequence>
<dbReference type="InterPro" id="IPR013096">
    <property type="entry name" value="Cupin_2"/>
</dbReference>
<feature type="domain" description="Cupin type-2" evidence="2">
    <location>
        <begin position="41"/>
        <end position="108"/>
    </location>
</feature>
<reference evidence="3" key="1">
    <citation type="submission" date="2020-09" db="EMBL/GenBank/DDBJ databases">
        <title>Desulfogranum mesoprofundum gen. nov., sp. nov., a novel mesophilic, sulfate-reducing chemolithoautotroph isolated from a deep-sea hydrothermal vent chimney in the Suiyo Seamount.</title>
        <authorList>
            <person name="Hashimoto Y."/>
            <person name="Nakagawa S."/>
        </authorList>
    </citation>
    <scope>NUCLEOTIDE SEQUENCE</scope>
    <source>
        <strain evidence="3">KT2</strain>
    </source>
</reference>
<dbReference type="GO" id="GO:0046872">
    <property type="term" value="F:metal ion binding"/>
    <property type="evidence" value="ECO:0007669"/>
    <property type="project" value="UniProtKB-KW"/>
</dbReference>
<dbReference type="PANTHER" id="PTHR35848:SF6">
    <property type="entry name" value="CUPIN TYPE-2 DOMAIN-CONTAINING PROTEIN"/>
    <property type="match status" value="1"/>
</dbReference>
<keyword evidence="4" id="KW-1185">Reference proteome</keyword>
<protein>
    <submittedName>
        <fullName evidence="3">Cupin</fullName>
    </submittedName>
</protein>
<dbReference type="Proteomes" id="UP000826725">
    <property type="component" value="Chromosome"/>
</dbReference>
<dbReference type="InterPro" id="IPR051610">
    <property type="entry name" value="GPI/OXD"/>
</dbReference>
<organism evidence="3 4">
    <name type="scientific">Desulfomarina profundi</name>
    <dbReference type="NCBI Taxonomy" id="2772557"/>
    <lineage>
        <taxon>Bacteria</taxon>
        <taxon>Pseudomonadati</taxon>
        <taxon>Thermodesulfobacteriota</taxon>
        <taxon>Desulfobulbia</taxon>
        <taxon>Desulfobulbales</taxon>
        <taxon>Desulfobulbaceae</taxon>
        <taxon>Desulfomarina</taxon>
    </lineage>
</organism>
<dbReference type="KEGG" id="dbk:DGMP_36790"/>
<dbReference type="RefSeq" id="WP_228855288.1">
    <property type="nucleotide sequence ID" value="NZ_AP024086.1"/>
</dbReference>
<proteinExistence type="predicted"/>
<evidence type="ECO:0000256" key="1">
    <source>
        <dbReference type="ARBA" id="ARBA00022723"/>
    </source>
</evidence>
<gene>
    <name evidence="3" type="ORF">DGMP_36790</name>
</gene>
<evidence type="ECO:0000259" key="2">
    <source>
        <dbReference type="Pfam" id="PF07883"/>
    </source>
</evidence>
<keyword evidence="1" id="KW-0479">Metal-binding</keyword>